<reference evidence="4" key="1">
    <citation type="journal article" date="2016" name="Front. Microbiol.">
        <title>Genome Sequence of the Piezophilic, Mesophilic Sulfate-Reducing Bacterium Desulfovibrio indicus J2T.</title>
        <authorList>
            <person name="Cao J."/>
            <person name="Maignien L."/>
            <person name="Shao Z."/>
            <person name="Alain K."/>
            <person name="Jebbar M."/>
        </authorList>
    </citation>
    <scope>NUCLEOTIDE SEQUENCE</scope>
    <source>
        <strain evidence="4">DSM 21893</strain>
    </source>
</reference>
<evidence type="ECO:0008006" key="6">
    <source>
        <dbReference type="Google" id="ProtNLM"/>
    </source>
</evidence>
<evidence type="ECO:0000313" key="3">
    <source>
        <dbReference type="EMBL" id="CAA2144006.1"/>
    </source>
</evidence>
<sequence length="106" mass="10744">MSGLDENGRGGAGPNTMSPAQSRAARGMLGWSEADLAAKVGLAEQDVKAFENGTGDPASGRIEALRSVLMTAGIVFHEGSESGVGLRATGGDEGTRLGSLTTENDH</sequence>
<feature type="region of interest" description="Disordered" evidence="1">
    <location>
        <begin position="1"/>
        <end position="26"/>
    </location>
</feature>
<dbReference type="RefSeq" id="WP_238253774.1">
    <property type="nucleotide sequence ID" value="NZ_BPQF01000006.1"/>
</dbReference>
<keyword evidence="5" id="KW-1185">Reference proteome</keyword>
<dbReference type="InterPro" id="IPR010982">
    <property type="entry name" value="Lambda_DNA-bd_dom_sf"/>
</dbReference>
<dbReference type="Proteomes" id="UP001055307">
    <property type="component" value="Unassembled WGS sequence"/>
</dbReference>
<dbReference type="AlphaFoldDB" id="A0A679IX63"/>
<dbReference type="Gene3D" id="1.10.260.40">
    <property type="entry name" value="lambda repressor-like DNA-binding domains"/>
    <property type="match status" value="1"/>
</dbReference>
<dbReference type="InterPro" id="IPR001387">
    <property type="entry name" value="Cro/C1-type_HTH"/>
</dbReference>
<reference evidence="2" key="2">
    <citation type="submission" date="2019-12" db="EMBL/GenBank/DDBJ databases">
        <authorList>
            <person name="Cremers G."/>
        </authorList>
    </citation>
    <scope>NUCLEOTIDE SEQUENCE</scope>
    <source>
        <strain evidence="2">Mbul1</strain>
        <strain evidence="3">Mbul2</strain>
    </source>
</reference>
<organism evidence="2">
    <name type="scientific">Methylobacterium bullatum</name>
    <dbReference type="NCBI Taxonomy" id="570505"/>
    <lineage>
        <taxon>Bacteria</taxon>
        <taxon>Pseudomonadati</taxon>
        <taxon>Pseudomonadota</taxon>
        <taxon>Alphaproteobacteria</taxon>
        <taxon>Hyphomicrobiales</taxon>
        <taxon>Methylobacteriaceae</taxon>
        <taxon>Methylobacterium</taxon>
    </lineage>
</organism>
<evidence type="ECO:0000313" key="2">
    <source>
        <dbReference type="EMBL" id="CAA2100160.1"/>
    </source>
</evidence>
<dbReference type="EMBL" id="LR743511">
    <property type="protein sequence ID" value="CAA2144006.1"/>
    <property type="molecule type" value="Genomic_DNA"/>
</dbReference>
<name>A0A679IX63_9HYPH</name>
<dbReference type="EMBL" id="BPQF01000006">
    <property type="protein sequence ID" value="GJD38450.1"/>
    <property type="molecule type" value="Genomic_DNA"/>
</dbReference>
<reference evidence="4" key="3">
    <citation type="submission" date="2021-08" db="EMBL/GenBank/DDBJ databases">
        <authorList>
            <person name="Tani A."/>
            <person name="Ola A."/>
            <person name="Ogura Y."/>
            <person name="Katsura K."/>
            <person name="Hayashi T."/>
        </authorList>
    </citation>
    <scope>NUCLEOTIDE SEQUENCE</scope>
    <source>
        <strain evidence="4">DSM 21893</strain>
    </source>
</reference>
<gene>
    <name evidence="3" type="ORF">MBLL_03124</name>
    <name evidence="2" type="ORF">MBUL_00531</name>
    <name evidence="4" type="ORF">OICFNHDK_0895</name>
</gene>
<dbReference type="EMBL" id="LR743504">
    <property type="protein sequence ID" value="CAA2100160.1"/>
    <property type="molecule type" value="Genomic_DNA"/>
</dbReference>
<dbReference type="GO" id="GO:0003677">
    <property type="term" value="F:DNA binding"/>
    <property type="evidence" value="ECO:0007669"/>
    <property type="project" value="InterPro"/>
</dbReference>
<protein>
    <recommendedName>
        <fullName evidence="6">HTH cro/C1-type domain-containing protein</fullName>
    </recommendedName>
</protein>
<evidence type="ECO:0000313" key="5">
    <source>
        <dbReference type="Proteomes" id="UP001055307"/>
    </source>
</evidence>
<dbReference type="CDD" id="cd00093">
    <property type="entry name" value="HTH_XRE"/>
    <property type="match status" value="1"/>
</dbReference>
<evidence type="ECO:0000313" key="4">
    <source>
        <dbReference type="EMBL" id="GJD38450.1"/>
    </source>
</evidence>
<proteinExistence type="predicted"/>
<evidence type="ECO:0000256" key="1">
    <source>
        <dbReference type="SAM" id="MobiDB-lite"/>
    </source>
</evidence>
<feature type="region of interest" description="Disordered" evidence="1">
    <location>
        <begin position="82"/>
        <end position="106"/>
    </location>
</feature>
<dbReference type="SUPFAM" id="SSF47413">
    <property type="entry name" value="lambda repressor-like DNA-binding domains"/>
    <property type="match status" value="1"/>
</dbReference>
<accession>A0A679IX63</accession>